<keyword evidence="3" id="KW-1185">Reference proteome</keyword>
<accession>A0A839QRV5</accession>
<protein>
    <submittedName>
        <fullName evidence="2">Putative Zn-dependent protease</fullName>
    </submittedName>
</protein>
<keyword evidence="1" id="KW-0802">TPR repeat</keyword>
<keyword evidence="2" id="KW-0378">Hydrolase</keyword>
<dbReference type="PROSITE" id="PS50005">
    <property type="entry name" value="TPR"/>
    <property type="match status" value="1"/>
</dbReference>
<dbReference type="Gene3D" id="1.25.40.10">
    <property type="entry name" value="Tetratricopeptide repeat domain"/>
    <property type="match status" value="1"/>
</dbReference>
<keyword evidence="2" id="KW-0645">Protease</keyword>
<dbReference type="Proteomes" id="UP000568050">
    <property type="component" value="Unassembled WGS sequence"/>
</dbReference>
<dbReference type="SUPFAM" id="SSF48452">
    <property type="entry name" value="TPR-like"/>
    <property type="match status" value="1"/>
</dbReference>
<feature type="repeat" description="TPR" evidence="1">
    <location>
        <begin position="108"/>
        <end position="141"/>
    </location>
</feature>
<dbReference type="AlphaFoldDB" id="A0A839QRV5"/>
<dbReference type="GO" id="GO:0008233">
    <property type="term" value="F:peptidase activity"/>
    <property type="evidence" value="ECO:0007669"/>
    <property type="project" value="UniProtKB-KW"/>
</dbReference>
<sequence>MTSEIPAQPIAACGWYIDVRTLLPVINDLAAFRAHYAADPARDAVEALWTGHPDRAEQLLMELSAENPSNLRYRALLADAHRDQGDTDWAVAAYHQLVDATRGGALEAVMWQHLGKALFVAGSFTEAENAFSRALDLRIAGGADDDLIESSMLALDRAKQLAHSETSRMIGA</sequence>
<dbReference type="InterPro" id="IPR011990">
    <property type="entry name" value="TPR-like_helical_dom_sf"/>
</dbReference>
<proteinExistence type="predicted"/>
<dbReference type="EMBL" id="JACHWP010000003">
    <property type="protein sequence ID" value="MBB3023213.1"/>
    <property type="molecule type" value="Genomic_DNA"/>
</dbReference>
<gene>
    <name evidence="2" type="ORF">FHX50_001498</name>
</gene>
<evidence type="ECO:0000313" key="3">
    <source>
        <dbReference type="Proteomes" id="UP000568050"/>
    </source>
</evidence>
<dbReference type="GO" id="GO:0006508">
    <property type="term" value="P:proteolysis"/>
    <property type="evidence" value="ECO:0007669"/>
    <property type="project" value="UniProtKB-KW"/>
</dbReference>
<evidence type="ECO:0000256" key="1">
    <source>
        <dbReference type="PROSITE-ProRule" id="PRU00339"/>
    </source>
</evidence>
<dbReference type="InterPro" id="IPR019734">
    <property type="entry name" value="TPR_rpt"/>
</dbReference>
<evidence type="ECO:0000313" key="2">
    <source>
        <dbReference type="EMBL" id="MBB3023213.1"/>
    </source>
</evidence>
<reference evidence="2 3" key="1">
    <citation type="submission" date="2020-08" db="EMBL/GenBank/DDBJ databases">
        <title>Sequencing the genomes of 1000 actinobacteria strains.</title>
        <authorList>
            <person name="Klenk H.-P."/>
        </authorList>
    </citation>
    <scope>NUCLEOTIDE SEQUENCE [LARGE SCALE GENOMIC DNA]</scope>
    <source>
        <strain evidence="2 3">DSM 23040</strain>
    </source>
</reference>
<dbReference type="RefSeq" id="WP_183376189.1">
    <property type="nucleotide sequence ID" value="NZ_CBCSFZ010000061.1"/>
</dbReference>
<comment type="caution">
    <text evidence="2">The sequence shown here is derived from an EMBL/GenBank/DDBJ whole genome shotgun (WGS) entry which is preliminary data.</text>
</comment>
<name>A0A839QRV5_9MICO</name>
<organism evidence="2 3">
    <name type="scientific">Helcobacillus massiliensis</name>
    <dbReference type="NCBI Taxonomy" id="521392"/>
    <lineage>
        <taxon>Bacteria</taxon>
        <taxon>Bacillati</taxon>
        <taxon>Actinomycetota</taxon>
        <taxon>Actinomycetes</taxon>
        <taxon>Micrococcales</taxon>
        <taxon>Dermabacteraceae</taxon>
        <taxon>Helcobacillus</taxon>
    </lineage>
</organism>
<dbReference type="Pfam" id="PF13432">
    <property type="entry name" value="TPR_16"/>
    <property type="match status" value="1"/>
</dbReference>